<keyword evidence="1" id="KW-1133">Transmembrane helix</keyword>
<accession>D5C1Y7</accession>
<dbReference type="OrthoDB" id="9767539at2"/>
<dbReference type="Gene3D" id="2.40.160.10">
    <property type="entry name" value="Porin"/>
    <property type="match status" value="1"/>
</dbReference>
<name>D5C1Y7_NITHN</name>
<evidence type="ECO:0000313" key="3">
    <source>
        <dbReference type="Proteomes" id="UP000001844"/>
    </source>
</evidence>
<reference evidence="3" key="1">
    <citation type="submission" date="2010-04" db="EMBL/GenBank/DDBJ databases">
        <title>Complete genome sequence of Nitrosococcus halophilus Nc4, a salt-adapted, aerobic obligate ammonia-oxidizing sulfur purple bacterium.</title>
        <authorList>
            <consortium name="US DOE Joint Genome Institute"/>
            <person name="Campbell M.A."/>
            <person name="Malfatti S.A."/>
            <person name="Chain P.S.G."/>
            <person name="Heidelberg J.F."/>
            <person name="Ward B.B."/>
            <person name="Klotz M.G."/>
        </authorList>
    </citation>
    <scope>NUCLEOTIDE SEQUENCE [LARGE SCALE GENOMIC DNA]</scope>
    <source>
        <strain evidence="3">Nc4</strain>
    </source>
</reference>
<organism evidence="2 3">
    <name type="scientific">Nitrosococcus halophilus (strain Nc4)</name>
    <dbReference type="NCBI Taxonomy" id="472759"/>
    <lineage>
        <taxon>Bacteria</taxon>
        <taxon>Pseudomonadati</taxon>
        <taxon>Pseudomonadota</taxon>
        <taxon>Gammaproteobacteria</taxon>
        <taxon>Chromatiales</taxon>
        <taxon>Chromatiaceae</taxon>
        <taxon>Nitrosococcus</taxon>
    </lineage>
</organism>
<gene>
    <name evidence="2" type="ordered locus">Nhal_3552</name>
</gene>
<dbReference type="KEGG" id="nhl:Nhal_3552"/>
<feature type="transmembrane region" description="Helical" evidence="1">
    <location>
        <begin position="7"/>
        <end position="26"/>
    </location>
</feature>
<dbReference type="eggNOG" id="ENOG502Z7YP">
    <property type="taxonomic scope" value="Bacteria"/>
</dbReference>
<evidence type="ECO:0000313" key="2">
    <source>
        <dbReference type="EMBL" id="ADE16575.1"/>
    </source>
</evidence>
<sequence>MKLLRNLYLYSFVQALMFIVATAGFISPTPVYGEDSLWQALIGGKPTLYLRYRFEHVDDENKNKDANANTLRTALGYRTGLFYDFGAYLELEDVRHLGGDDFFDGVNGKTQFPAVIDPEDTEVNQAYLSYQGLDKTVFRAGRQIITYRKAPLHRFIGTVLWRQNWQTFDAFSVANQSLPETTLSYAFIWNSNRIFGEDNSLRSDTEMNTHLFNAQYTGLAHAKMEAYGYLIDNQNEDEPGVDFDELDSTKTFGARVYGAPPVTENIRVLYQAEYANQSDFADGRRNPGDDREPNDSDYIHLQLGGSYKILTAKVDYERLSGDGTYGFQTQLATGHAFQGWADKFLKTPRDGIQDLYFTVSATAFGAKFMAVYHEFWSDNLDYDYGSEIDLLATYTFMKHYTVGLKYADYMADNNTQNTLRNGGSLDKDISKFWAFAQLQF</sequence>
<dbReference type="InterPro" id="IPR023614">
    <property type="entry name" value="Porin_dom_sf"/>
</dbReference>
<dbReference type="STRING" id="472759.Nhal_3552"/>
<keyword evidence="1" id="KW-0812">Transmembrane</keyword>
<proteinExistence type="predicted"/>
<evidence type="ECO:0000256" key="1">
    <source>
        <dbReference type="SAM" id="Phobius"/>
    </source>
</evidence>
<dbReference type="EMBL" id="CP001798">
    <property type="protein sequence ID" value="ADE16575.1"/>
    <property type="molecule type" value="Genomic_DNA"/>
</dbReference>
<dbReference type="Proteomes" id="UP000001844">
    <property type="component" value="Chromosome"/>
</dbReference>
<keyword evidence="2" id="KW-0449">Lipoprotein</keyword>
<keyword evidence="3" id="KW-1185">Reference proteome</keyword>
<keyword evidence="1" id="KW-0472">Membrane</keyword>
<dbReference type="RefSeq" id="WP_013034424.1">
    <property type="nucleotide sequence ID" value="NC_013960.1"/>
</dbReference>
<protein>
    <submittedName>
        <fullName evidence="2">Lipoprotein</fullName>
    </submittedName>
</protein>
<dbReference type="HOGENOM" id="CLU_045097_0_0_6"/>
<dbReference type="AlphaFoldDB" id="D5C1Y7"/>